<keyword evidence="1" id="KW-0812">Transmembrane</keyword>
<sequence>MAVKICPGCGEGNKETAHVCVVCSSSLRDVVPQGTLNSDKKYSGSLSKSSVCSHCHESLEEGALKCKYCGTLVSRAPSSNTYQYDEDLTPTPDNVAMTLIVISTIVIPIVGLIVGGVVSFSDDRDKQDTGKMLLIVGLVMIVVQLFLFWWIFA</sequence>
<organism evidence="3 4">
    <name type="scientific">Paenibacillus uliginis N3/975</name>
    <dbReference type="NCBI Taxonomy" id="1313296"/>
    <lineage>
        <taxon>Bacteria</taxon>
        <taxon>Bacillati</taxon>
        <taxon>Bacillota</taxon>
        <taxon>Bacilli</taxon>
        <taxon>Bacillales</taxon>
        <taxon>Paenibacillaceae</taxon>
        <taxon>Paenibacillus</taxon>
    </lineage>
</organism>
<dbReference type="AlphaFoldDB" id="A0A1X7H5C6"/>
<keyword evidence="1" id="KW-1133">Transmembrane helix</keyword>
<dbReference type="Pfam" id="PF12773">
    <property type="entry name" value="DZR"/>
    <property type="match status" value="1"/>
</dbReference>
<feature type="domain" description="DZANK-type" evidence="2">
    <location>
        <begin position="6"/>
        <end position="70"/>
    </location>
</feature>
<accession>A0A1X7H5C6</accession>
<dbReference type="InterPro" id="IPR025874">
    <property type="entry name" value="DZR"/>
</dbReference>
<dbReference type="EMBL" id="LT840184">
    <property type="protein sequence ID" value="SMF80085.1"/>
    <property type="molecule type" value="Genomic_DNA"/>
</dbReference>
<dbReference type="STRING" id="1313296.SAMN05661091_1799"/>
<proteinExistence type="predicted"/>
<feature type="transmembrane region" description="Helical" evidence="1">
    <location>
        <begin position="132"/>
        <end position="152"/>
    </location>
</feature>
<keyword evidence="1" id="KW-0472">Membrane</keyword>
<protein>
    <submittedName>
        <fullName evidence="3">Double zinc ribbon</fullName>
    </submittedName>
</protein>
<dbReference type="Proteomes" id="UP000192940">
    <property type="component" value="Chromosome I"/>
</dbReference>
<evidence type="ECO:0000313" key="3">
    <source>
        <dbReference type="EMBL" id="SMF80085.1"/>
    </source>
</evidence>
<gene>
    <name evidence="3" type="ORF">SAMN05661091_1799</name>
</gene>
<dbReference type="RefSeq" id="WP_208918673.1">
    <property type="nucleotide sequence ID" value="NZ_LT840184.1"/>
</dbReference>
<keyword evidence="4" id="KW-1185">Reference proteome</keyword>
<evidence type="ECO:0000256" key="1">
    <source>
        <dbReference type="SAM" id="Phobius"/>
    </source>
</evidence>
<feature type="transmembrane region" description="Helical" evidence="1">
    <location>
        <begin position="95"/>
        <end position="120"/>
    </location>
</feature>
<reference evidence="3 4" key="1">
    <citation type="submission" date="2017-04" db="EMBL/GenBank/DDBJ databases">
        <authorList>
            <person name="Afonso C.L."/>
            <person name="Miller P.J."/>
            <person name="Scott M.A."/>
            <person name="Spackman E."/>
            <person name="Goraichik I."/>
            <person name="Dimitrov K.M."/>
            <person name="Suarez D.L."/>
            <person name="Swayne D.E."/>
        </authorList>
    </citation>
    <scope>NUCLEOTIDE SEQUENCE [LARGE SCALE GENOMIC DNA]</scope>
    <source>
        <strain evidence="3 4">N3/975</strain>
    </source>
</reference>
<evidence type="ECO:0000259" key="2">
    <source>
        <dbReference type="Pfam" id="PF12773"/>
    </source>
</evidence>
<name>A0A1X7H5C6_9BACL</name>
<evidence type="ECO:0000313" key="4">
    <source>
        <dbReference type="Proteomes" id="UP000192940"/>
    </source>
</evidence>